<dbReference type="SUPFAM" id="SSF53474">
    <property type="entry name" value="alpha/beta-Hydrolases"/>
    <property type="match status" value="1"/>
</dbReference>
<dbReference type="Pfam" id="PF00561">
    <property type="entry name" value="Abhydrolase_1"/>
    <property type="match status" value="1"/>
</dbReference>
<dbReference type="InterPro" id="IPR000073">
    <property type="entry name" value="AB_hydrolase_1"/>
</dbReference>
<keyword evidence="1 3" id="KW-0378">Hydrolase</keyword>
<evidence type="ECO:0000313" key="3">
    <source>
        <dbReference type="EMBL" id="TPG49421.1"/>
    </source>
</evidence>
<dbReference type="InterPro" id="IPR029058">
    <property type="entry name" value="AB_hydrolase_fold"/>
</dbReference>
<dbReference type="RefSeq" id="WP_140851848.1">
    <property type="nucleotide sequence ID" value="NZ_RCZC01000007.1"/>
</dbReference>
<evidence type="ECO:0000259" key="2">
    <source>
        <dbReference type="Pfam" id="PF00561"/>
    </source>
</evidence>
<dbReference type="AlphaFoldDB" id="A0A502FJ23"/>
<comment type="caution">
    <text evidence="3">The sequence shown here is derived from an EMBL/GenBank/DDBJ whole genome shotgun (WGS) entry which is preliminary data.</text>
</comment>
<dbReference type="GO" id="GO:0016787">
    <property type="term" value="F:hydrolase activity"/>
    <property type="evidence" value="ECO:0007669"/>
    <property type="project" value="UniProtKB-KW"/>
</dbReference>
<dbReference type="EMBL" id="RCZC01000007">
    <property type="protein sequence ID" value="TPG49421.1"/>
    <property type="molecule type" value="Genomic_DNA"/>
</dbReference>
<gene>
    <name evidence="3" type="ORF">EAH76_18965</name>
</gene>
<dbReference type="InterPro" id="IPR050266">
    <property type="entry name" value="AB_hydrolase_sf"/>
</dbReference>
<dbReference type="Proteomes" id="UP000319931">
    <property type="component" value="Unassembled WGS sequence"/>
</dbReference>
<evidence type="ECO:0000256" key="1">
    <source>
        <dbReference type="ARBA" id="ARBA00022801"/>
    </source>
</evidence>
<reference evidence="3 4" key="1">
    <citation type="journal article" date="2019" name="Environ. Microbiol.">
        <title>Species interactions and distinct microbial communities in high Arctic permafrost affected cryosols are associated with the CH4 and CO2 gas fluxes.</title>
        <authorList>
            <person name="Altshuler I."/>
            <person name="Hamel J."/>
            <person name="Turney S."/>
            <person name="Magnuson E."/>
            <person name="Levesque R."/>
            <person name="Greer C."/>
            <person name="Whyte L.G."/>
        </authorList>
    </citation>
    <scope>NUCLEOTIDE SEQUENCE [LARGE SCALE GENOMIC DNA]</scope>
    <source>
        <strain evidence="3 4">E6.1</strain>
    </source>
</reference>
<dbReference type="Gene3D" id="3.40.50.1820">
    <property type="entry name" value="alpha/beta hydrolase"/>
    <property type="match status" value="1"/>
</dbReference>
<dbReference type="PANTHER" id="PTHR43798">
    <property type="entry name" value="MONOACYLGLYCEROL LIPASE"/>
    <property type="match status" value="1"/>
</dbReference>
<accession>A0A502FJ23</accession>
<sequence>MREIRKTYVDTPRGQVHAHIIDGVQPAIVFLHQTATSAASYDALLRTLDLPNQLVAIDTPGFGGSFDPEGWPSLGDYAAMVLAAIDALGIARFHLFGHHTGATLSIELGASVPDRVASLMLAGPVFMTPAEQVAFEADYSTPIALRRDGGHLLRNWHYAAGYNPDCDLELLHGEVIAMLRAWRGRPQAYRAVALHDSAAAMCRVAAPVLLLTSPDDFFHFGFDRAVALAPGAMVVETGGGNFQPGADAPGVARAIEGFFAERELS</sequence>
<dbReference type="PANTHER" id="PTHR43798:SF31">
    <property type="entry name" value="AB HYDROLASE SUPERFAMILY PROTEIN YCLE"/>
    <property type="match status" value="1"/>
</dbReference>
<feature type="domain" description="AB hydrolase-1" evidence="2">
    <location>
        <begin position="26"/>
        <end position="131"/>
    </location>
</feature>
<protein>
    <submittedName>
        <fullName evidence="3">Alpha/beta fold hydrolase</fullName>
    </submittedName>
</protein>
<proteinExistence type="predicted"/>
<evidence type="ECO:0000313" key="4">
    <source>
        <dbReference type="Proteomes" id="UP000319931"/>
    </source>
</evidence>
<organism evidence="3 4">
    <name type="scientific">Sphingomonas glacialis</name>
    <dbReference type="NCBI Taxonomy" id="658225"/>
    <lineage>
        <taxon>Bacteria</taxon>
        <taxon>Pseudomonadati</taxon>
        <taxon>Pseudomonadota</taxon>
        <taxon>Alphaproteobacteria</taxon>
        <taxon>Sphingomonadales</taxon>
        <taxon>Sphingomonadaceae</taxon>
        <taxon>Sphingomonas</taxon>
    </lineage>
</organism>
<dbReference type="OrthoDB" id="7618865at2"/>
<name>A0A502FJ23_9SPHN</name>
<dbReference type="GO" id="GO:0016020">
    <property type="term" value="C:membrane"/>
    <property type="evidence" value="ECO:0007669"/>
    <property type="project" value="TreeGrafter"/>
</dbReference>
<keyword evidence="4" id="KW-1185">Reference proteome</keyword>